<dbReference type="EMBL" id="DRQG01000126">
    <property type="protein sequence ID" value="HGY56718.1"/>
    <property type="molecule type" value="Genomic_DNA"/>
</dbReference>
<evidence type="ECO:0000256" key="2">
    <source>
        <dbReference type="ARBA" id="ARBA00022490"/>
    </source>
</evidence>
<accession>A0A7V4WWA6</accession>
<comment type="function">
    <text evidence="6">Bidirectionally degrades single-stranded DNA into large acid-insoluble oligonucleotides, which are then degraded further into small acid-soluble oligonucleotides.</text>
</comment>
<dbReference type="PANTHER" id="PTHR34137:SF1">
    <property type="entry name" value="EXODEOXYRIBONUCLEASE 7 SMALL SUBUNIT"/>
    <property type="match status" value="1"/>
</dbReference>
<proteinExistence type="inferred from homology"/>
<dbReference type="NCBIfam" id="NF002139">
    <property type="entry name" value="PRK00977.1-3"/>
    <property type="match status" value="1"/>
</dbReference>
<dbReference type="SUPFAM" id="SSF116842">
    <property type="entry name" value="XseB-like"/>
    <property type="match status" value="1"/>
</dbReference>
<dbReference type="EC" id="3.1.11.6" evidence="6"/>
<evidence type="ECO:0000256" key="6">
    <source>
        <dbReference type="HAMAP-Rule" id="MF_00337"/>
    </source>
</evidence>
<dbReference type="InterPro" id="IPR037004">
    <property type="entry name" value="Exonuc_VII_ssu_sf"/>
</dbReference>
<keyword evidence="2 6" id="KW-0963">Cytoplasm</keyword>
<comment type="similarity">
    <text evidence="1 6">Belongs to the XseB family.</text>
</comment>
<keyword evidence="3 6" id="KW-0540">Nuclease</keyword>
<dbReference type="PIRSF" id="PIRSF006488">
    <property type="entry name" value="Exonuc_VII_S"/>
    <property type="match status" value="1"/>
</dbReference>
<comment type="catalytic activity">
    <reaction evidence="6">
        <text>Exonucleolytic cleavage in either 5'- to 3'- or 3'- to 5'-direction to yield nucleoside 5'-phosphates.</text>
        <dbReference type="EC" id="3.1.11.6"/>
    </reaction>
</comment>
<reference evidence="7" key="1">
    <citation type="journal article" date="2020" name="mSystems">
        <title>Genome- and Community-Level Interaction Insights into Carbon Utilization and Element Cycling Functions of Hydrothermarchaeota in Hydrothermal Sediment.</title>
        <authorList>
            <person name="Zhou Z."/>
            <person name="Liu Y."/>
            <person name="Xu W."/>
            <person name="Pan J."/>
            <person name="Luo Z.H."/>
            <person name="Li M."/>
        </authorList>
    </citation>
    <scope>NUCLEOTIDE SEQUENCE [LARGE SCALE GENOMIC DNA]</scope>
    <source>
        <strain evidence="7">HyVt-577</strain>
    </source>
</reference>
<dbReference type="AlphaFoldDB" id="A0A7V4WWA6"/>
<evidence type="ECO:0000256" key="3">
    <source>
        <dbReference type="ARBA" id="ARBA00022722"/>
    </source>
</evidence>
<protein>
    <recommendedName>
        <fullName evidence="6">Exodeoxyribonuclease 7 small subunit</fullName>
        <ecNumber evidence="6">3.1.11.6</ecNumber>
    </recommendedName>
    <alternativeName>
        <fullName evidence="6">Exodeoxyribonuclease VII small subunit</fullName>
        <shortName evidence="6">Exonuclease VII small subunit</shortName>
    </alternativeName>
</protein>
<organism evidence="7">
    <name type="scientific">Caldithrix abyssi</name>
    <dbReference type="NCBI Taxonomy" id="187145"/>
    <lineage>
        <taxon>Bacteria</taxon>
        <taxon>Pseudomonadati</taxon>
        <taxon>Calditrichota</taxon>
        <taxon>Calditrichia</taxon>
        <taxon>Calditrichales</taxon>
        <taxon>Calditrichaceae</taxon>
        <taxon>Caldithrix</taxon>
    </lineage>
</organism>
<evidence type="ECO:0000313" key="7">
    <source>
        <dbReference type="EMBL" id="HGY56718.1"/>
    </source>
</evidence>
<dbReference type="Proteomes" id="UP000885779">
    <property type="component" value="Unassembled WGS sequence"/>
</dbReference>
<evidence type="ECO:0000256" key="5">
    <source>
        <dbReference type="ARBA" id="ARBA00022839"/>
    </source>
</evidence>
<dbReference type="GO" id="GO:0009318">
    <property type="term" value="C:exodeoxyribonuclease VII complex"/>
    <property type="evidence" value="ECO:0007669"/>
    <property type="project" value="UniProtKB-UniRule"/>
</dbReference>
<dbReference type="HAMAP" id="MF_00337">
    <property type="entry name" value="Exonuc_7_S"/>
    <property type="match status" value="1"/>
</dbReference>
<keyword evidence="5 6" id="KW-0269">Exonuclease</keyword>
<sequence>MTKKKLAFESALQRLEEIVNKLESGEIPLEESIKVFEEGEQLVRFCMDTLNEAEKKVKKLEKKDDGSFQLNLLDE</sequence>
<evidence type="ECO:0000256" key="1">
    <source>
        <dbReference type="ARBA" id="ARBA00009998"/>
    </source>
</evidence>
<dbReference type="InterPro" id="IPR003761">
    <property type="entry name" value="Exonuc_VII_S"/>
</dbReference>
<dbReference type="Pfam" id="PF02609">
    <property type="entry name" value="Exonuc_VII_S"/>
    <property type="match status" value="1"/>
</dbReference>
<dbReference type="GO" id="GO:0008855">
    <property type="term" value="F:exodeoxyribonuclease VII activity"/>
    <property type="evidence" value="ECO:0007669"/>
    <property type="project" value="UniProtKB-UniRule"/>
</dbReference>
<gene>
    <name evidence="6 7" type="primary">xseB</name>
    <name evidence="7" type="ORF">ENK44_13515</name>
</gene>
<comment type="subunit">
    <text evidence="6">Heterooligomer composed of large and small subunits.</text>
</comment>
<evidence type="ECO:0000256" key="4">
    <source>
        <dbReference type="ARBA" id="ARBA00022801"/>
    </source>
</evidence>
<name>A0A7V4WWA6_CALAY</name>
<dbReference type="NCBIfam" id="TIGR01280">
    <property type="entry name" value="xseB"/>
    <property type="match status" value="1"/>
</dbReference>
<dbReference type="GO" id="GO:0005829">
    <property type="term" value="C:cytosol"/>
    <property type="evidence" value="ECO:0007669"/>
    <property type="project" value="TreeGrafter"/>
</dbReference>
<dbReference type="PANTHER" id="PTHR34137">
    <property type="entry name" value="EXODEOXYRIBONUCLEASE 7 SMALL SUBUNIT"/>
    <property type="match status" value="1"/>
</dbReference>
<dbReference type="Gene3D" id="1.10.287.1040">
    <property type="entry name" value="Exonuclease VII, small subunit"/>
    <property type="match status" value="1"/>
</dbReference>
<comment type="subcellular location">
    <subcellularLocation>
        <location evidence="6">Cytoplasm</location>
    </subcellularLocation>
</comment>
<comment type="caution">
    <text evidence="7">The sequence shown here is derived from an EMBL/GenBank/DDBJ whole genome shotgun (WGS) entry which is preliminary data.</text>
</comment>
<keyword evidence="4 6" id="KW-0378">Hydrolase</keyword>
<dbReference type="NCBIfam" id="NF002140">
    <property type="entry name" value="PRK00977.1-4"/>
    <property type="match status" value="1"/>
</dbReference>
<dbReference type="GO" id="GO:0006308">
    <property type="term" value="P:DNA catabolic process"/>
    <property type="evidence" value="ECO:0007669"/>
    <property type="project" value="UniProtKB-UniRule"/>
</dbReference>